<evidence type="ECO:0000256" key="2">
    <source>
        <dbReference type="ARBA" id="ARBA00001946"/>
    </source>
</evidence>
<proteinExistence type="inferred from homology"/>
<dbReference type="InterPro" id="IPR050155">
    <property type="entry name" value="HAD-like_hydrolase_sf"/>
</dbReference>
<comment type="catalytic activity">
    <reaction evidence="1 10">
        <text>2-phosphoglycolate + H2O = glycolate + phosphate</text>
        <dbReference type="Rhea" id="RHEA:14369"/>
        <dbReference type="ChEBI" id="CHEBI:15377"/>
        <dbReference type="ChEBI" id="CHEBI:29805"/>
        <dbReference type="ChEBI" id="CHEBI:43474"/>
        <dbReference type="ChEBI" id="CHEBI:58033"/>
        <dbReference type="EC" id="3.1.3.18"/>
    </reaction>
</comment>
<dbReference type="NCBIfam" id="TIGR01509">
    <property type="entry name" value="HAD-SF-IA-v3"/>
    <property type="match status" value="1"/>
</dbReference>
<dbReference type="GO" id="GO:0008967">
    <property type="term" value="F:phosphoglycolate phosphatase activity"/>
    <property type="evidence" value="ECO:0007669"/>
    <property type="project" value="UniProtKB-UniRule"/>
</dbReference>
<dbReference type="Gene3D" id="3.40.50.1000">
    <property type="entry name" value="HAD superfamily/HAD-like"/>
    <property type="match status" value="1"/>
</dbReference>
<dbReference type="InterPro" id="IPR041492">
    <property type="entry name" value="HAD_2"/>
</dbReference>
<sequence length="227" mass="24918">MQPISTFIFDLDGTLVDSVPDLAIALNAALDDVGMPTHSNCVIRNWVGNGAKVLVERGLANGVNNADTPDQLNSEELIEHTFQRFLYHYDRNVCKESSLYPGVYDTLKSLAARGFTLALVTNKPKRFIAPIVEALSIDSFFTLFIGGDSLKEKKPSPLPLNHVCKTLNTDASECVMVGDSKNDILASKAANMRSVGLTYGYNYGEDISTYQPDWVFSKFKEIASIVA</sequence>
<dbReference type="Gene3D" id="1.10.150.240">
    <property type="entry name" value="Putative phosphatase, domain 2"/>
    <property type="match status" value="1"/>
</dbReference>
<dbReference type="GO" id="GO:0006281">
    <property type="term" value="P:DNA repair"/>
    <property type="evidence" value="ECO:0007669"/>
    <property type="project" value="TreeGrafter"/>
</dbReference>
<dbReference type="RefSeq" id="WP_163109059.1">
    <property type="nucleotide sequence ID" value="NZ_JAAAWP010000001.1"/>
</dbReference>
<dbReference type="InterPro" id="IPR036412">
    <property type="entry name" value="HAD-like_sf"/>
</dbReference>
<gene>
    <name evidence="11" type="ORF">GTW09_00125</name>
</gene>
<feature type="binding site" evidence="10">
    <location>
        <position position="10"/>
    </location>
    <ligand>
        <name>Mg(2+)</name>
        <dbReference type="ChEBI" id="CHEBI:18420"/>
    </ligand>
</feature>
<evidence type="ECO:0000256" key="4">
    <source>
        <dbReference type="ARBA" id="ARBA00006171"/>
    </source>
</evidence>
<dbReference type="SFLD" id="SFLDS00003">
    <property type="entry name" value="Haloacid_Dehalogenase"/>
    <property type="match status" value="1"/>
</dbReference>
<dbReference type="InterPro" id="IPR023198">
    <property type="entry name" value="PGP-like_dom2"/>
</dbReference>
<dbReference type="GO" id="GO:0005975">
    <property type="term" value="P:carbohydrate metabolic process"/>
    <property type="evidence" value="ECO:0007669"/>
    <property type="project" value="InterPro"/>
</dbReference>
<comment type="function">
    <text evidence="10">Specifically catalyzes the dephosphorylation of 2-phosphoglycolate. Is involved in the dissimilation of the intracellular 2-phosphoglycolate formed during the DNA repair of 3'-phosphoglycolate ends, a major class of DNA lesions induced by oxidative stress.</text>
</comment>
<feature type="binding site" evidence="10">
    <location>
        <position position="179"/>
    </location>
    <ligand>
        <name>Mg(2+)</name>
        <dbReference type="ChEBI" id="CHEBI:18420"/>
    </ligand>
</feature>
<dbReference type="EMBL" id="JAAAWP010000001">
    <property type="protein sequence ID" value="NDW19938.1"/>
    <property type="molecule type" value="Genomic_DNA"/>
</dbReference>
<dbReference type="GO" id="GO:0046872">
    <property type="term" value="F:metal ion binding"/>
    <property type="evidence" value="ECO:0007669"/>
    <property type="project" value="UniProtKB-KW"/>
</dbReference>
<dbReference type="CDD" id="cd16417">
    <property type="entry name" value="HAD_PGPase"/>
    <property type="match status" value="1"/>
</dbReference>
<dbReference type="InterPro" id="IPR006439">
    <property type="entry name" value="HAD-SF_hydro_IA"/>
</dbReference>
<evidence type="ECO:0000313" key="12">
    <source>
        <dbReference type="Proteomes" id="UP000478837"/>
    </source>
</evidence>
<dbReference type="HAMAP" id="MF_00495">
    <property type="entry name" value="GPH_hydrolase_bact"/>
    <property type="match status" value="1"/>
</dbReference>
<evidence type="ECO:0000256" key="9">
    <source>
        <dbReference type="ARBA" id="ARBA00023277"/>
    </source>
</evidence>
<evidence type="ECO:0000256" key="6">
    <source>
        <dbReference type="ARBA" id="ARBA00022723"/>
    </source>
</evidence>
<keyword evidence="7 10" id="KW-0378">Hydrolase</keyword>
<dbReference type="FunFam" id="3.40.50.1000:FF:000022">
    <property type="entry name" value="Phosphoglycolate phosphatase"/>
    <property type="match status" value="1"/>
</dbReference>
<comment type="caution">
    <text evidence="11">The sequence shown here is derived from an EMBL/GenBank/DDBJ whole genome shotgun (WGS) entry which is preliminary data.</text>
</comment>
<dbReference type="SUPFAM" id="SSF56784">
    <property type="entry name" value="HAD-like"/>
    <property type="match status" value="1"/>
</dbReference>
<dbReference type="AlphaFoldDB" id="A0A6L9MP51"/>
<keyword evidence="8 10" id="KW-0460">Magnesium</keyword>
<dbReference type="PANTHER" id="PTHR43434">
    <property type="entry name" value="PHOSPHOGLYCOLATE PHOSPHATASE"/>
    <property type="match status" value="1"/>
</dbReference>
<dbReference type="SFLD" id="SFLDG01135">
    <property type="entry name" value="C1.5.6:_HAD__Beta-PGM__Phospha"/>
    <property type="match status" value="1"/>
</dbReference>
<dbReference type="NCBIfam" id="TIGR01549">
    <property type="entry name" value="HAD-SF-IA-v1"/>
    <property type="match status" value="1"/>
</dbReference>
<dbReference type="PANTHER" id="PTHR43434:SF1">
    <property type="entry name" value="PHOSPHOGLYCOLATE PHOSPHATASE"/>
    <property type="match status" value="1"/>
</dbReference>
<evidence type="ECO:0000256" key="3">
    <source>
        <dbReference type="ARBA" id="ARBA00004818"/>
    </source>
</evidence>
<feature type="binding site" evidence="10">
    <location>
        <position position="12"/>
    </location>
    <ligand>
        <name>Mg(2+)</name>
        <dbReference type="ChEBI" id="CHEBI:18420"/>
    </ligand>
</feature>
<dbReference type="UniPathway" id="UPA00865">
    <property type="reaction ID" value="UER00834"/>
</dbReference>
<evidence type="ECO:0000256" key="8">
    <source>
        <dbReference type="ARBA" id="ARBA00022842"/>
    </source>
</evidence>
<accession>A0A6L9MP51</accession>
<comment type="pathway">
    <text evidence="3 10">Organic acid metabolism; glycolate biosynthesis; glycolate from 2-phosphoglycolate: step 1/1.</text>
</comment>
<dbReference type="GO" id="GO:0046295">
    <property type="term" value="P:glycolate biosynthetic process"/>
    <property type="evidence" value="ECO:0007669"/>
    <property type="project" value="UniProtKB-UniRule"/>
</dbReference>
<keyword evidence="6 10" id="KW-0479">Metal-binding</keyword>
<organism evidence="11 12">
    <name type="scientific">Alteromonas hispanica</name>
    <dbReference type="NCBI Taxonomy" id="315421"/>
    <lineage>
        <taxon>Bacteria</taxon>
        <taxon>Pseudomonadati</taxon>
        <taxon>Pseudomonadota</taxon>
        <taxon>Gammaproteobacteria</taxon>
        <taxon>Alteromonadales</taxon>
        <taxon>Alteromonadaceae</taxon>
        <taxon>Alteromonas/Salinimonas group</taxon>
        <taxon>Alteromonas</taxon>
    </lineage>
</organism>
<dbReference type="Proteomes" id="UP000478837">
    <property type="component" value="Unassembled WGS sequence"/>
</dbReference>
<keyword evidence="12" id="KW-1185">Reference proteome</keyword>
<evidence type="ECO:0000256" key="10">
    <source>
        <dbReference type="HAMAP-Rule" id="MF_00495"/>
    </source>
</evidence>
<evidence type="ECO:0000256" key="1">
    <source>
        <dbReference type="ARBA" id="ARBA00000830"/>
    </source>
</evidence>
<comment type="cofactor">
    <cofactor evidence="2 10">
        <name>Mg(2+)</name>
        <dbReference type="ChEBI" id="CHEBI:18420"/>
    </cofactor>
</comment>
<dbReference type="NCBIfam" id="TIGR01662">
    <property type="entry name" value="HAD-SF-IIIA"/>
    <property type="match status" value="1"/>
</dbReference>
<evidence type="ECO:0000313" key="11">
    <source>
        <dbReference type="EMBL" id="NDW19938.1"/>
    </source>
</evidence>
<dbReference type="SFLD" id="SFLDG01129">
    <property type="entry name" value="C1.5:_HAD__Beta-PGM__Phosphata"/>
    <property type="match status" value="1"/>
</dbReference>
<evidence type="ECO:0000256" key="7">
    <source>
        <dbReference type="ARBA" id="ARBA00022801"/>
    </source>
</evidence>
<name>A0A6L9MP51_9ALTE</name>
<evidence type="ECO:0000256" key="5">
    <source>
        <dbReference type="ARBA" id="ARBA00013078"/>
    </source>
</evidence>
<dbReference type="Pfam" id="PF13419">
    <property type="entry name" value="HAD_2"/>
    <property type="match status" value="1"/>
</dbReference>
<dbReference type="EC" id="3.1.3.18" evidence="5 10"/>
<reference evidence="11 12" key="1">
    <citation type="submission" date="2020-01" db="EMBL/GenBank/DDBJ databases">
        <title>Genomes of bacteria type strains.</title>
        <authorList>
            <person name="Chen J."/>
            <person name="Zhu S."/>
            <person name="Yang J."/>
        </authorList>
    </citation>
    <scope>NUCLEOTIDE SEQUENCE [LARGE SCALE GENOMIC DNA]</scope>
    <source>
        <strain evidence="11 12">LMG 22958</strain>
    </source>
</reference>
<dbReference type="InterPro" id="IPR006549">
    <property type="entry name" value="HAD-SF_hydro_IIIA"/>
</dbReference>
<keyword evidence="9 10" id="KW-0119">Carbohydrate metabolism</keyword>
<comment type="similarity">
    <text evidence="4 10">Belongs to the HAD-like hydrolase superfamily. CbbY/CbbZ/Gph/YieH family.</text>
</comment>
<feature type="active site" description="Nucleophile" evidence="10">
    <location>
        <position position="10"/>
    </location>
</feature>
<dbReference type="InterPro" id="IPR023214">
    <property type="entry name" value="HAD_sf"/>
</dbReference>
<dbReference type="InterPro" id="IPR037512">
    <property type="entry name" value="PGPase_prok"/>
</dbReference>
<dbReference type="NCBIfam" id="TIGR01449">
    <property type="entry name" value="PGP_bact"/>
    <property type="match status" value="1"/>
</dbReference>
<dbReference type="GO" id="GO:0005829">
    <property type="term" value="C:cytosol"/>
    <property type="evidence" value="ECO:0007669"/>
    <property type="project" value="TreeGrafter"/>
</dbReference>
<dbReference type="NCBIfam" id="NF009695">
    <property type="entry name" value="PRK13222.1-2"/>
    <property type="match status" value="1"/>
</dbReference>
<protein>
    <recommendedName>
        <fullName evidence="5 10">Phosphoglycolate phosphatase</fullName>
        <shortName evidence="10">PGP</shortName>
        <shortName evidence="10">PGPase</shortName>
        <ecNumber evidence="5 10">3.1.3.18</ecNumber>
    </recommendedName>
</protein>